<organism evidence="1 2">
    <name type="scientific">Desulforamulus profundi</name>
    <dbReference type="NCBI Taxonomy" id="1383067"/>
    <lineage>
        <taxon>Bacteria</taxon>
        <taxon>Bacillati</taxon>
        <taxon>Bacillota</taxon>
        <taxon>Clostridia</taxon>
        <taxon>Eubacteriales</taxon>
        <taxon>Peptococcaceae</taxon>
        <taxon>Desulforamulus</taxon>
    </lineage>
</organism>
<evidence type="ECO:0000313" key="1">
    <source>
        <dbReference type="EMBL" id="PHJ38982.1"/>
    </source>
</evidence>
<dbReference type="EMBL" id="AWQQ01000039">
    <property type="protein sequence ID" value="PHJ38982.1"/>
    <property type="molecule type" value="Genomic_DNA"/>
</dbReference>
<keyword evidence="2" id="KW-1185">Reference proteome</keyword>
<evidence type="ECO:0000313" key="2">
    <source>
        <dbReference type="Proteomes" id="UP000222564"/>
    </source>
</evidence>
<proteinExistence type="predicted"/>
<dbReference type="AlphaFoldDB" id="A0A2C6MGW7"/>
<comment type="caution">
    <text evidence="1">The sequence shown here is derived from an EMBL/GenBank/DDBJ whole genome shotgun (WGS) entry which is preliminary data.</text>
</comment>
<protein>
    <submittedName>
        <fullName evidence="1">Uncharacterized protein</fullName>
    </submittedName>
</protein>
<sequence length="35" mass="3812">MEPGLSLIKQHLTTLNIPAAAGILDELLLEAQKRI</sequence>
<dbReference type="Proteomes" id="UP000222564">
    <property type="component" value="Unassembled WGS sequence"/>
</dbReference>
<reference evidence="1 2" key="1">
    <citation type="submission" date="2013-09" db="EMBL/GenBank/DDBJ databases">
        <title>Biodegradation of hydrocarbons in the deep terrestrial subsurface : characterization of a microbial consortium composed of two Desulfotomaculum species originating from a deep geological formation.</title>
        <authorList>
            <person name="Aullo T."/>
            <person name="Berlendis S."/>
            <person name="Lascourreges J.-F."/>
            <person name="Dessort D."/>
            <person name="Saint-Laurent S."/>
            <person name="Schraauwers B."/>
            <person name="Mas J."/>
            <person name="Magot M."/>
            <person name="Ranchou-Peyruse A."/>
        </authorList>
    </citation>
    <scope>NUCLEOTIDE SEQUENCE [LARGE SCALE GENOMIC DNA]</scope>
    <source>
        <strain evidence="1 2">Bs107</strain>
    </source>
</reference>
<accession>A0A2C6MGW7</accession>
<gene>
    <name evidence="1" type="ORF">P378_06270</name>
</gene>
<name>A0A2C6MGW7_9FIRM</name>